<feature type="non-terminal residue" evidence="1">
    <location>
        <position position="949"/>
    </location>
</feature>
<dbReference type="PROSITE" id="PS00141">
    <property type="entry name" value="ASP_PROTEASE"/>
    <property type="match status" value="1"/>
</dbReference>
<gene>
    <name evidence="1" type="ORF">LCGC14_1114530</name>
</gene>
<name>A0A0F9QBR0_9ZZZZ</name>
<dbReference type="GO" id="GO:0006508">
    <property type="term" value="P:proteolysis"/>
    <property type="evidence" value="ECO:0007669"/>
    <property type="project" value="InterPro"/>
</dbReference>
<reference evidence="1" key="1">
    <citation type="journal article" date="2015" name="Nature">
        <title>Complex archaea that bridge the gap between prokaryotes and eukaryotes.</title>
        <authorList>
            <person name="Spang A."/>
            <person name="Saw J.H."/>
            <person name="Jorgensen S.L."/>
            <person name="Zaremba-Niedzwiedzka K."/>
            <person name="Martijn J."/>
            <person name="Lind A.E."/>
            <person name="van Eijk R."/>
            <person name="Schleper C."/>
            <person name="Guy L."/>
            <person name="Ettema T.J."/>
        </authorList>
    </citation>
    <scope>NUCLEOTIDE SEQUENCE</scope>
</reference>
<proteinExistence type="predicted"/>
<dbReference type="GO" id="GO:0004190">
    <property type="term" value="F:aspartic-type endopeptidase activity"/>
    <property type="evidence" value="ECO:0007669"/>
    <property type="project" value="InterPro"/>
</dbReference>
<accession>A0A0F9QBR0</accession>
<evidence type="ECO:0000313" key="1">
    <source>
        <dbReference type="EMBL" id="KKN02758.1"/>
    </source>
</evidence>
<dbReference type="EMBL" id="LAZR01005111">
    <property type="protein sequence ID" value="KKN02758.1"/>
    <property type="molecule type" value="Genomic_DNA"/>
</dbReference>
<protein>
    <submittedName>
        <fullName evidence="1">Uncharacterized protein</fullName>
    </submittedName>
</protein>
<dbReference type="AlphaFoldDB" id="A0A0F9QBR0"/>
<dbReference type="InterPro" id="IPR001969">
    <property type="entry name" value="Aspartic_peptidase_AS"/>
</dbReference>
<organism evidence="1">
    <name type="scientific">marine sediment metagenome</name>
    <dbReference type="NCBI Taxonomy" id="412755"/>
    <lineage>
        <taxon>unclassified sequences</taxon>
        <taxon>metagenomes</taxon>
        <taxon>ecological metagenomes</taxon>
    </lineage>
</organism>
<sequence length="949" mass="101910">MTIIIATLKRGGGGTAPFPTTIQEDARLAHVSVGDLSERDTLPEWRRISKMTCFVIGENKTYRLGNDITIPGQLWTEEAAAGNVQTRDEKNQPDGYVGLNAQGFVDPQYIRSIWVQDYFTPADEAARFALSAKTGDIAHQLDTNFIYIKKNNNAPPTGAGDWADITTAATVTSVNGLIGAVQIDFDTLLSFGSSSTQFETAVDNSTAVSQLGGQIANNDVDIATLFGLVNGIINDDSSVIPLWDVVKPDYIIGNNVIYDDGGTNKNLYRCTAVPPAGVAPNNLAYWELVGDFYTQQEIDNALGNKADLVGGYVPVGQLPPSVFSQTIVVEDIAERDAYPDKETGMRFYVVDATADPTVNSGGRDYVYDPTSPSADPAGFIKITLQIEHDYTTTIWIDLDNGNNSNSGLRGAPLKTVEVAWTKRLLDNSIRYIFRITGTNNFPASLTLDGTTGGSDNMQTFIIGDVAETGRYEYGVGTLSLINSGFLYFAGVGCYTKLRLQSDTWICTPLFTNMNLVCSIAILGTPTKAQTLLLYTTFAEFTTITGTTTNLTIWGQKGSNIWFKNTASLKALNLSNCGTEIWANQTLTLTGTTVFQDHSEFIVDSGATLSIGTLNQYGSLISKHPTATVTISVHNKLAQPWSKHLYFEPGASGIVATNVEDAIKEVLKPNFGAKAIKTLSAGVAASGTDRNLVIAAETGTADDMIELTGLTVGAKVLLRADTGDTITVKHNDAGATIKILIQDDADFVLDEVHPLELILTDTNELVQVYEDPDGQYRNVIKDTIGDFYDFHDNIGKLVIAKAAGDSTTIDIDANQVSGLNVGDWIDVLDLSAHSHGIDITLINGAVIEGSSPGLATPSIKNVIYRIIYQGNITGTETWAVSVPDDPTKLSKTLTADQDVASNVSFSKQVKGGAATVSFSAIKIFSMDNGTFQKMPVTATITSLAISNEVN</sequence>
<comment type="caution">
    <text evidence="1">The sequence shown here is derived from an EMBL/GenBank/DDBJ whole genome shotgun (WGS) entry which is preliminary data.</text>
</comment>